<name>A0A0F8ZMW5_9ZZZZ</name>
<reference evidence="1" key="1">
    <citation type="journal article" date="2015" name="Nature">
        <title>Complex archaea that bridge the gap between prokaryotes and eukaryotes.</title>
        <authorList>
            <person name="Spang A."/>
            <person name="Saw J.H."/>
            <person name="Jorgensen S.L."/>
            <person name="Zaremba-Niedzwiedzka K."/>
            <person name="Martijn J."/>
            <person name="Lind A.E."/>
            <person name="van Eijk R."/>
            <person name="Schleper C."/>
            <person name="Guy L."/>
            <person name="Ettema T.J."/>
        </authorList>
    </citation>
    <scope>NUCLEOTIDE SEQUENCE</scope>
</reference>
<organism evidence="1">
    <name type="scientific">marine sediment metagenome</name>
    <dbReference type="NCBI Taxonomy" id="412755"/>
    <lineage>
        <taxon>unclassified sequences</taxon>
        <taxon>metagenomes</taxon>
        <taxon>ecological metagenomes</taxon>
    </lineage>
</organism>
<proteinExistence type="predicted"/>
<gene>
    <name evidence="1" type="ORF">LCGC14_2754330</name>
</gene>
<dbReference type="EMBL" id="LAZR01050450">
    <property type="protein sequence ID" value="KKK87330.1"/>
    <property type="molecule type" value="Genomic_DNA"/>
</dbReference>
<comment type="caution">
    <text evidence="1">The sequence shown here is derived from an EMBL/GenBank/DDBJ whole genome shotgun (WGS) entry which is preliminary data.</text>
</comment>
<sequence length="151" mass="15915">MAIDATKPTPTEEVSSHAAYIRENRREINALTITSAFDQTDLTVTAGTVGLIVGTDLSAAVVDVVNIDADAAVTLATITAGTAGMIKIFIAEDDDITWTNNAVDTTGNVIRLNQVPAAGSYTMSEGDILVLCNIGGSDGYWKELYRTLFVG</sequence>
<accession>A0A0F8ZMW5</accession>
<evidence type="ECO:0000313" key="1">
    <source>
        <dbReference type="EMBL" id="KKK87330.1"/>
    </source>
</evidence>
<dbReference type="AlphaFoldDB" id="A0A0F8ZMW5"/>
<protein>
    <submittedName>
        <fullName evidence="1">Uncharacterized protein</fullName>
    </submittedName>
</protein>